<evidence type="ECO:0000259" key="11">
    <source>
        <dbReference type="PROSITE" id="PS50893"/>
    </source>
</evidence>
<dbReference type="Proteomes" id="UP001515683">
    <property type="component" value="Unassembled WGS sequence"/>
</dbReference>
<keyword evidence="5 10" id="KW-0812">Transmembrane</keyword>
<dbReference type="RefSeq" id="WP_167013680.1">
    <property type="nucleotide sequence ID" value="NZ_VWXF01000002.1"/>
</dbReference>
<feature type="domain" description="ABC transmembrane type-1" evidence="12">
    <location>
        <begin position="64"/>
        <end position="257"/>
    </location>
</feature>
<feature type="domain" description="ABC transporter" evidence="11">
    <location>
        <begin position="282"/>
        <end position="527"/>
    </location>
</feature>
<dbReference type="Pfam" id="PF00005">
    <property type="entry name" value="ABC_tran"/>
    <property type="match status" value="2"/>
</dbReference>
<comment type="subcellular location">
    <subcellularLocation>
        <location evidence="1">Cell inner membrane</location>
        <topology evidence="1">Multi-pass membrane protein</topology>
    </subcellularLocation>
    <subcellularLocation>
        <location evidence="10">Cell membrane</location>
        <topology evidence="10">Multi-pass membrane protein</topology>
    </subcellularLocation>
</comment>
<dbReference type="Gene3D" id="3.40.50.300">
    <property type="entry name" value="P-loop containing nucleotide triphosphate hydrolases"/>
    <property type="match status" value="2"/>
</dbReference>
<accession>A0ABX0R8H6</accession>
<keyword evidence="8 10" id="KW-1133">Transmembrane helix</keyword>
<keyword evidence="4" id="KW-1003">Cell membrane</keyword>
<dbReference type="GO" id="GO:0005524">
    <property type="term" value="F:ATP binding"/>
    <property type="evidence" value="ECO:0007669"/>
    <property type="project" value="UniProtKB-KW"/>
</dbReference>
<dbReference type="InterPro" id="IPR017871">
    <property type="entry name" value="ABC_transporter-like_CS"/>
</dbReference>
<dbReference type="InterPro" id="IPR000515">
    <property type="entry name" value="MetI-like"/>
</dbReference>
<keyword evidence="6" id="KW-0547">Nucleotide-binding</keyword>
<evidence type="ECO:0000256" key="4">
    <source>
        <dbReference type="ARBA" id="ARBA00022519"/>
    </source>
</evidence>
<keyword evidence="3 10" id="KW-0813">Transport</keyword>
<evidence type="ECO:0000313" key="13">
    <source>
        <dbReference type="EMBL" id="NIF21636.1"/>
    </source>
</evidence>
<evidence type="ECO:0000256" key="10">
    <source>
        <dbReference type="RuleBase" id="RU363032"/>
    </source>
</evidence>
<reference evidence="13 14" key="1">
    <citation type="journal article" date="2019" name="bioRxiv">
        <title>Bacteria contribute to plant secondary compound degradation in a generalist herbivore system.</title>
        <authorList>
            <person name="Francoeur C.B."/>
            <person name="Khadempour L."/>
            <person name="Moreira-Soto R.D."/>
            <person name="Gotting K."/>
            <person name="Book A.J."/>
            <person name="Pinto-Tomas A.A."/>
            <person name="Keefover-Ring K."/>
            <person name="Currie C.R."/>
        </authorList>
    </citation>
    <scope>NUCLEOTIDE SEQUENCE [LARGE SCALE GENOMIC DNA]</scope>
    <source>
        <strain evidence="13">Acro-835</strain>
    </source>
</reference>
<keyword evidence="9 10" id="KW-0472">Membrane</keyword>
<dbReference type="PROSITE" id="PS50893">
    <property type="entry name" value="ABC_TRANSPORTER_2"/>
    <property type="match status" value="2"/>
</dbReference>
<evidence type="ECO:0000259" key="12">
    <source>
        <dbReference type="PROSITE" id="PS50928"/>
    </source>
</evidence>
<dbReference type="InterPro" id="IPR003439">
    <property type="entry name" value="ABC_transporter-like_ATP-bd"/>
</dbReference>
<dbReference type="InterPro" id="IPR050319">
    <property type="entry name" value="ABC_transp_ATP-bind"/>
</dbReference>
<evidence type="ECO:0000256" key="6">
    <source>
        <dbReference type="ARBA" id="ARBA00022741"/>
    </source>
</evidence>
<dbReference type="SUPFAM" id="SSF161098">
    <property type="entry name" value="MetI-like"/>
    <property type="match status" value="1"/>
</dbReference>
<evidence type="ECO:0000313" key="14">
    <source>
        <dbReference type="Proteomes" id="UP001515683"/>
    </source>
</evidence>
<dbReference type="CDD" id="cd06261">
    <property type="entry name" value="TM_PBP2"/>
    <property type="match status" value="1"/>
</dbReference>
<feature type="transmembrane region" description="Helical" evidence="10">
    <location>
        <begin position="189"/>
        <end position="210"/>
    </location>
</feature>
<dbReference type="Gene3D" id="1.10.3720.10">
    <property type="entry name" value="MetI-like"/>
    <property type="match status" value="1"/>
</dbReference>
<proteinExistence type="inferred from homology"/>
<keyword evidence="14" id="KW-1185">Reference proteome</keyword>
<dbReference type="PANTHER" id="PTHR43776">
    <property type="entry name" value="TRANSPORT ATP-BINDING PROTEIN"/>
    <property type="match status" value="1"/>
</dbReference>
<evidence type="ECO:0000256" key="9">
    <source>
        <dbReference type="ARBA" id="ARBA00023136"/>
    </source>
</evidence>
<feature type="domain" description="ABC transporter" evidence="11">
    <location>
        <begin position="547"/>
        <end position="787"/>
    </location>
</feature>
<dbReference type="SUPFAM" id="SSF52540">
    <property type="entry name" value="P-loop containing nucleoside triphosphate hydrolases"/>
    <property type="match status" value="2"/>
</dbReference>
<evidence type="ECO:0000256" key="8">
    <source>
        <dbReference type="ARBA" id="ARBA00022989"/>
    </source>
</evidence>
<dbReference type="PROSITE" id="PS00211">
    <property type="entry name" value="ABC_TRANSPORTER_1"/>
    <property type="match status" value="2"/>
</dbReference>
<keyword evidence="7 13" id="KW-0067">ATP-binding</keyword>
<dbReference type="Pfam" id="PF00528">
    <property type="entry name" value="BPD_transp_1"/>
    <property type="match status" value="1"/>
</dbReference>
<gene>
    <name evidence="13" type="ORF">F3J40_08515</name>
</gene>
<protein>
    <submittedName>
        <fullName evidence="13">ATP-binding cassette domain-containing protein</fullName>
    </submittedName>
</protein>
<comment type="similarity">
    <text evidence="2">Belongs to the ABC transporter superfamily. Drug exporter-2 (TC 3.A.1.117) family.</text>
</comment>
<feature type="transmembrane region" description="Helical" evidence="10">
    <location>
        <begin position="100"/>
        <end position="120"/>
    </location>
</feature>
<dbReference type="InterPro" id="IPR027417">
    <property type="entry name" value="P-loop_NTPase"/>
</dbReference>
<dbReference type="InterPro" id="IPR003593">
    <property type="entry name" value="AAA+_ATPase"/>
</dbReference>
<evidence type="ECO:0000256" key="5">
    <source>
        <dbReference type="ARBA" id="ARBA00022692"/>
    </source>
</evidence>
<sequence>MRKAQFIGLALFLLVALITLVGPLLAAYAPDEIRDMPFASPGKADWAGTDYLGADILSRVLSGGQRLLSLACLSVVLAWFIGGVAGMLAALQGRWLDRLLLMMADVLLSIPGLLLLTLVVTVGGRGYPAAVIATILVMLPDIFRLVRAATLQQLQQDYINVARCRGESVGSLLCREIAPNLLPLFSADLGIRLLGAMFILATASFLGLAAQSPQADWGLMIMENRQGLTFQPWGTLAPVIAILLLLIPLNLTLDRLFIPARRPKKTALQPAPGQRCADDCVLELQQFSLRIREKTLLHPLSLQLKPGEIVALVGTSGSGKSTLLRAALGHYPDTTTGISGEVWLARQSLSALNDRRLRRLRAQHVGFVPQDPRLSLLPSQTLGAYLRLIAAGRGIPVIERDRQIACHFQQLGLPDDAAFLRRYPHQVSGGQRQRVMVVAAMLGYPALVLMDEPTSALDGISTQSLMRWVAATAREHKMSVLFVAHDLPQASQIADKILVMAQGQLVEQQPTPAFLHQPLSRAGQRLLGAWQLCTSAQQVEQEPSIIMHADKLSARYGGRTVVTPVQFSLRRGATLTIAGPSGSGKTTLLRTLAGLHVDAEGMLHLQGERLPLPLHQRSRLHKKQLQYVAQNPASSLNPFYRVRSLLQRPLYFCQPNLNRLQRERRMLEVLQQVGLEGQVLDCKASTLSGGQQQRVALARALIARPDILLCDEVTSAVDGPTRMALLQLLQRLQREQGITLLMVTHDLMLPTQLGGQLMVIDQGQVVEQGRTVDLLANPAHPITRKLVDTARVTASL</sequence>
<organism evidence="13 14">
    <name type="scientific">Candidatus Pantoea multigeneris</name>
    <dbReference type="NCBI Taxonomy" id="2608357"/>
    <lineage>
        <taxon>Bacteria</taxon>
        <taxon>Pseudomonadati</taxon>
        <taxon>Pseudomonadota</taxon>
        <taxon>Gammaproteobacteria</taxon>
        <taxon>Enterobacterales</taxon>
        <taxon>Erwiniaceae</taxon>
        <taxon>Pantoea</taxon>
    </lineage>
</organism>
<comment type="caution">
    <text evidence="13">The sequence shown here is derived from an EMBL/GenBank/DDBJ whole genome shotgun (WGS) entry which is preliminary data.</text>
</comment>
<keyword evidence="4" id="KW-0997">Cell inner membrane</keyword>
<dbReference type="EMBL" id="VWXF01000002">
    <property type="protein sequence ID" value="NIF21636.1"/>
    <property type="molecule type" value="Genomic_DNA"/>
</dbReference>
<evidence type="ECO:0000256" key="3">
    <source>
        <dbReference type="ARBA" id="ARBA00022448"/>
    </source>
</evidence>
<dbReference type="PANTHER" id="PTHR43776:SF7">
    <property type="entry name" value="D,D-DIPEPTIDE TRANSPORT ATP-BINDING PROTEIN DDPF-RELATED"/>
    <property type="match status" value="1"/>
</dbReference>
<evidence type="ECO:0000256" key="1">
    <source>
        <dbReference type="ARBA" id="ARBA00004429"/>
    </source>
</evidence>
<feature type="transmembrane region" description="Helical" evidence="10">
    <location>
        <begin position="67"/>
        <end position="88"/>
    </location>
</feature>
<name>A0ABX0R8H6_9GAMM</name>
<dbReference type="PROSITE" id="PS50928">
    <property type="entry name" value="ABC_TM1"/>
    <property type="match status" value="1"/>
</dbReference>
<evidence type="ECO:0000256" key="2">
    <source>
        <dbReference type="ARBA" id="ARBA00006526"/>
    </source>
</evidence>
<comment type="similarity">
    <text evidence="10">Belongs to the binding-protein-dependent transport system permease family.</text>
</comment>
<feature type="transmembrane region" description="Helical" evidence="10">
    <location>
        <begin position="230"/>
        <end position="253"/>
    </location>
</feature>
<dbReference type="InterPro" id="IPR035906">
    <property type="entry name" value="MetI-like_sf"/>
</dbReference>
<evidence type="ECO:0000256" key="7">
    <source>
        <dbReference type="ARBA" id="ARBA00022840"/>
    </source>
</evidence>
<dbReference type="SMART" id="SM00382">
    <property type="entry name" value="AAA"/>
    <property type="match status" value="2"/>
</dbReference>